<evidence type="ECO:0000256" key="1">
    <source>
        <dbReference type="ARBA" id="ARBA00022691"/>
    </source>
</evidence>
<dbReference type="CDD" id="cd01335">
    <property type="entry name" value="Radical_SAM"/>
    <property type="match status" value="1"/>
</dbReference>
<keyword evidence="2" id="KW-0479">Metal-binding</keyword>
<dbReference type="NCBIfam" id="NF045702">
    <property type="entry name" value="rSAM_GDGT_ether"/>
    <property type="match status" value="1"/>
</dbReference>
<dbReference type="SFLD" id="SFLDG01067">
    <property type="entry name" value="SPASM/twitch_domain_containing"/>
    <property type="match status" value="1"/>
</dbReference>
<accession>A0A1F5VJ60</accession>
<dbReference type="PROSITE" id="PS51918">
    <property type="entry name" value="RADICAL_SAM"/>
    <property type="match status" value="1"/>
</dbReference>
<dbReference type="EMBL" id="MFGW01000164">
    <property type="protein sequence ID" value="OGF63445.1"/>
    <property type="molecule type" value="Genomic_DNA"/>
</dbReference>
<organism evidence="6 7">
    <name type="scientific">Candidatus Fischerbacteria bacterium RBG_13_37_8</name>
    <dbReference type="NCBI Taxonomy" id="1817863"/>
    <lineage>
        <taxon>Bacteria</taxon>
        <taxon>Candidatus Fischeribacteriota</taxon>
    </lineage>
</organism>
<dbReference type="InterPro" id="IPR013785">
    <property type="entry name" value="Aldolase_TIM"/>
</dbReference>
<evidence type="ECO:0000259" key="5">
    <source>
        <dbReference type="PROSITE" id="PS51918"/>
    </source>
</evidence>
<dbReference type="InterPro" id="IPR007197">
    <property type="entry name" value="rSAM"/>
</dbReference>
<dbReference type="InterPro" id="IPR034471">
    <property type="entry name" value="GDGT/MA_synthase"/>
</dbReference>
<dbReference type="InterPro" id="IPR058240">
    <property type="entry name" value="rSAM_sf"/>
</dbReference>
<evidence type="ECO:0000313" key="6">
    <source>
        <dbReference type="EMBL" id="OGF63445.1"/>
    </source>
</evidence>
<evidence type="ECO:0000313" key="7">
    <source>
        <dbReference type="Proteomes" id="UP000178943"/>
    </source>
</evidence>
<dbReference type="PANTHER" id="PTHR43306">
    <property type="entry name" value="7,8-DIHYDRO-6-HYDROXYMETHYLPTERIN DIMETHYLTRANSFERASE"/>
    <property type="match status" value="1"/>
</dbReference>
<evidence type="ECO:0000256" key="2">
    <source>
        <dbReference type="ARBA" id="ARBA00022723"/>
    </source>
</evidence>
<dbReference type="InterPro" id="IPR034474">
    <property type="entry name" value="Methyltransferase_Class_D"/>
</dbReference>
<dbReference type="PANTHER" id="PTHR43306:SF1">
    <property type="entry name" value="7,8-DIHYDRO-6-HYDROXYMETHYLPTERIN DIMETHYLTRANSFERASE"/>
    <property type="match status" value="1"/>
</dbReference>
<dbReference type="GO" id="GO:0051539">
    <property type="term" value="F:4 iron, 4 sulfur cluster binding"/>
    <property type="evidence" value="ECO:0007669"/>
    <property type="project" value="InterPro"/>
</dbReference>
<dbReference type="Pfam" id="PF23545">
    <property type="entry name" value="Zn_ribbon_HMPTM"/>
    <property type="match status" value="1"/>
</dbReference>
<keyword evidence="1" id="KW-0949">S-adenosyl-L-methionine</keyword>
<keyword evidence="3" id="KW-0408">Iron</keyword>
<dbReference type="AlphaFoldDB" id="A0A1F5VJ60"/>
<protein>
    <submittedName>
        <fullName evidence="6">Radical SAM protein</fullName>
    </submittedName>
</protein>
<dbReference type="SUPFAM" id="SSF102114">
    <property type="entry name" value="Radical SAM enzymes"/>
    <property type="match status" value="1"/>
</dbReference>
<feature type="domain" description="Radical SAM core" evidence="5">
    <location>
        <begin position="90"/>
        <end position="309"/>
    </location>
</feature>
<dbReference type="Proteomes" id="UP000178943">
    <property type="component" value="Unassembled WGS sequence"/>
</dbReference>
<dbReference type="Pfam" id="PF04055">
    <property type="entry name" value="Radical_SAM"/>
    <property type="match status" value="1"/>
</dbReference>
<name>A0A1F5VJ60_9BACT</name>
<reference evidence="6 7" key="1">
    <citation type="journal article" date="2016" name="Nat. Commun.">
        <title>Thousands of microbial genomes shed light on interconnected biogeochemical processes in an aquifer system.</title>
        <authorList>
            <person name="Anantharaman K."/>
            <person name="Brown C.T."/>
            <person name="Hug L.A."/>
            <person name="Sharon I."/>
            <person name="Castelle C.J."/>
            <person name="Probst A.J."/>
            <person name="Thomas B.C."/>
            <person name="Singh A."/>
            <person name="Wilkins M.J."/>
            <person name="Karaoz U."/>
            <person name="Brodie E.L."/>
            <person name="Williams K.H."/>
            <person name="Hubbard S.S."/>
            <person name="Banfield J.F."/>
        </authorList>
    </citation>
    <scope>NUCLEOTIDE SEQUENCE [LARGE SCALE GENOMIC DNA]</scope>
</reference>
<evidence type="ECO:0000256" key="4">
    <source>
        <dbReference type="ARBA" id="ARBA00023014"/>
    </source>
</evidence>
<dbReference type="Gene3D" id="3.20.20.70">
    <property type="entry name" value="Aldolase class I"/>
    <property type="match status" value="1"/>
</dbReference>
<sequence>MTTGLPKKTLSLCPECTTLIEAIKYEENGKVYMKKECAEHGEFRDLLYSDARLYYKLEQWQFGDNRGIANPALTNATVCPSQCGLCNMHTSHTGLANIDLTNRCNLTCPICFANANTSGYLYEPTIEQVQKMLQTLRNMEPTNCRIVQFSGGEPTIYPHYFEALSIARDLGFSHIQIATNGILFNDVDFAYRSKEAGLHTLYLQLDGIGDEVHRRTRGERIWESKLKAIENCRKVGLKIVFVPTIVKGFNDDHVGGIVKLAIDNIDTLSGISFQPVAFTGRISKQELEAKRFTVSDLTRCVSEQTGWTDPIDDWFPLSCVSPITKLVSALRGQETTQLTCHPLCAAGTYLFVGPDKKPVPITRFIDIGDMLKEIDMISRKVNKNSSKLYTQVKAWASLRKYYHQEKTPTDLSFEKFILAIQGMIDKKVGRGEVGIQTYKALLVAGMHFMDSYNYDVERVKRCVIHYAAPNGLIYPFCAYNSGITFRNHIEKKYSQPISENVKFGSGCTCRYEIADK</sequence>
<dbReference type="SFLD" id="SFLDS00029">
    <property type="entry name" value="Radical_SAM"/>
    <property type="match status" value="1"/>
</dbReference>
<proteinExistence type="predicted"/>
<dbReference type="SFLD" id="SFLDG01100">
    <property type="entry name" value="methyltransferase_(Class_D)"/>
    <property type="match status" value="1"/>
</dbReference>
<dbReference type="GO" id="GO:0046872">
    <property type="term" value="F:metal ion binding"/>
    <property type="evidence" value="ECO:0007669"/>
    <property type="project" value="UniProtKB-KW"/>
</dbReference>
<keyword evidence="4" id="KW-0411">Iron-sulfur</keyword>
<dbReference type="SFLD" id="SFLDF00385">
    <property type="entry name" value="7_8-dihydro-6-hydroxymethylpte"/>
    <property type="match status" value="1"/>
</dbReference>
<dbReference type="GO" id="GO:0008168">
    <property type="term" value="F:methyltransferase activity"/>
    <property type="evidence" value="ECO:0007669"/>
    <property type="project" value="InterPro"/>
</dbReference>
<evidence type="ECO:0000256" key="3">
    <source>
        <dbReference type="ARBA" id="ARBA00023004"/>
    </source>
</evidence>
<dbReference type="InterPro" id="IPR056488">
    <property type="entry name" value="Zn_ribbon_HMPTM"/>
</dbReference>
<comment type="caution">
    <text evidence="6">The sequence shown here is derived from an EMBL/GenBank/DDBJ whole genome shotgun (WGS) entry which is preliminary data.</text>
</comment>
<gene>
    <name evidence="6" type="ORF">A2Y62_07245</name>
</gene>